<evidence type="ECO:0000256" key="1">
    <source>
        <dbReference type="ARBA" id="ARBA00022679"/>
    </source>
</evidence>
<comment type="caution">
    <text evidence="6">The sequence shown here is derived from an EMBL/GenBank/DDBJ whole genome shotgun (WGS) entry which is preliminary data.</text>
</comment>
<keyword evidence="7" id="KW-1185">Reference proteome</keyword>
<feature type="domain" description="ANTAR" evidence="5">
    <location>
        <begin position="168"/>
        <end position="229"/>
    </location>
</feature>
<dbReference type="Pfam" id="PF13185">
    <property type="entry name" value="GAF_2"/>
    <property type="match status" value="1"/>
</dbReference>
<dbReference type="Gene3D" id="3.30.450.40">
    <property type="match status" value="1"/>
</dbReference>
<dbReference type="SMART" id="SM01012">
    <property type="entry name" value="ANTAR"/>
    <property type="match status" value="1"/>
</dbReference>
<keyword evidence="4" id="KW-0804">Transcription</keyword>
<dbReference type="SUPFAM" id="SSF55781">
    <property type="entry name" value="GAF domain-like"/>
    <property type="match status" value="1"/>
</dbReference>
<reference evidence="7" key="1">
    <citation type="journal article" date="2019" name="Int. J. Syst. Evol. Microbiol.">
        <title>The Global Catalogue of Microorganisms (GCM) 10K type strain sequencing project: providing services to taxonomists for standard genome sequencing and annotation.</title>
        <authorList>
            <consortium name="The Broad Institute Genomics Platform"/>
            <consortium name="The Broad Institute Genome Sequencing Center for Infectious Disease"/>
            <person name="Wu L."/>
            <person name="Ma J."/>
        </authorList>
    </citation>
    <scope>NUCLEOTIDE SEQUENCE [LARGE SCALE GENOMIC DNA]</scope>
    <source>
        <strain evidence="7">CGMCC 4.7367</strain>
    </source>
</reference>
<dbReference type="Gene3D" id="1.10.10.10">
    <property type="entry name" value="Winged helix-like DNA-binding domain superfamily/Winged helix DNA-binding domain"/>
    <property type="match status" value="1"/>
</dbReference>
<protein>
    <submittedName>
        <fullName evidence="6">Transcriptional regulator</fullName>
    </submittedName>
</protein>
<evidence type="ECO:0000256" key="2">
    <source>
        <dbReference type="ARBA" id="ARBA00022777"/>
    </source>
</evidence>
<evidence type="ECO:0000256" key="4">
    <source>
        <dbReference type="ARBA" id="ARBA00023163"/>
    </source>
</evidence>
<dbReference type="InterPro" id="IPR011006">
    <property type="entry name" value="CheY-like_superfamily"/>
</dbReference>
<evidence type="ECO:0000313" key="7">
    <source>
        <dbReference type="Proteomes" id="UP000605568"/>
    </source>
</evidence>
<dbReference type="PIRSF" id="PIRSF036625">
    <property type="entry name" value="GAF_ANTAR"/>
    <property type="match status" value="1"/>
</dbReference>
<keyword evidence="3" id="KW-0805">Transcription regulation</keyword>
<gene>
    <name evidence="6" type="ORF">GCM10017774_39040</name>
</gene>
<dbReference type="SUPFAM" id="SSF52172">
    <property type="entry name" value="CheY-like"/>
    <property type="match status" value="1"/>
</dbReference>
<dbReference type="InterPro" id="IPR005561">
    <property type="entry name" value="ANTAR"/>
</dbReference>
<dbReference type="InterPro" id="IPR012074">
    <property type="entry name" value="GAF_ANTAR"/>
</dbReference>
<proteinExistence type="predicted"/>
<dbReference type="InterPro" id="IPR029016">
    <property type="entry name" value="GAF-like_dom_sf"/>
</dbReference>
<dbReference type="PROSITE" id="PS50921">
    <property type="entry name" value="ANTAR"/>
    <property type="match status" value="1"/>
</dbReference>
<sequence length="248" mass="27124">MRVSDRRVAQTFAQLADTLVERFDSVEFLHVLAERSVELLPVNAAGILLANDGGKLELVAASTHLARPLEELLSQSGDGPSEECFRSGQMVRCPDLRARPPRWSRFAAVAVPLGFAAVDAVPMRLRNEVIGSLTLFRMSPGALPAEAEALARSFSNVATISLFQARAASRAQPVAEQLQTTLSDRVLIEQAKGVLMERLEIEVADALSLMRNYARNTGQLLADVARQVTERSPEVAGLTRISKPRPRW</sequence>
<evidence type="ECO:0000256" key="3">
    <source>
        <dbReference type="ARBA" id="ARBA00023015"/>
    </source>
</evidence>
<dbReference type="SMART" id="SM00065">
    <property type="entry name" value="GAF"/>
    <property type="match status" value="1"/>
</dbReference>
<keyword evidence="2" id="KW-0418">Kinase</keyword>
<dbReference type="InterPro" id="IPR003018">
    <property type="entry name" value="GAF"/>
</dbReference>
<keyword evidence="1" id="KW-0808">Transferase</keyword>
<organism evidence="6 7">
    <name type="scientific">Lentzea cavernae</name>
    <dbReference type="NCBI Taxonomy" id="2020703"/>
    <lineage>
        <taxon>Bacteria</taxon>
        <taxon>Bacillati</taxon>
        <taxon>Actinomycetota</taxon>
        <taxon>Actinomycetes</taxon>
        <taxon>Pseudonocardiales</taxon>
        <taxon>Pseudonocardiaceae</taxon>
        <taxon>Lentzea</taxon>
    </lineage>
</organism>
<dbReference type="Proteomes" id="UP000605568">
    <property type="component" value="Unassembled WGS sequence"/>
</dbReference>
<evidence type="ECO:0000259" key="5">
    <source>
        <dbReference type="PROSITE" id="PS50921"/>
    </source>
</evidence>
<name>A0ABQ3MG61_9PSEU</name>
<dbReference type="InterPro" id="IPR036388">
    <property type="entry name" value="WH-like_DNA-bd_sf"/>
</dbReference>
<accession>A0ABQ3MG61</accession>
<dbReference type="Pfam" id="PF03861">
    <property type="entry name" value="ANTAR"/>
    <property type="match status" value="1"/>
</dbReference>
<dbReference type="EMBL" id="BNAR01000005">
    <property type="protein sequence ID" value="GHH42527.1"/>
    <property type="molecule type" value="Genomic_DNA"/>
</dbReference>
<evidence type="ECO:0000313" key="6">
    <source>
        <dbReference type="EMBL" id="GHH42527.1"/>
    </source>
</evidence>